<keyword evidence="10" id="KW-1185">Reference proteome</keyword>
<evidence type="ECO:0000256" key="4">
    <source>
        <dbReference type="ARBA" id="ARBA00022729"/>
    </source>
</evidence>
<dbReference type="Pfam" id="PF02608">
    <property type="entry name" value="Bmp"/>
    <property type="match status" value="1"/>
</dbReference>
<dbReference type="Proteomes" id="UP000243297">
    <property type="component" value="Unassembled WGS sequence"/>
</dbReference>
<evidence type="ECO:0000313" key="10">
    <source>
        <dbReference type="Proteomes" id="UP000243297"/>
    </source>
</evidence>
<evidence type="ECO:0000256" key="6">
    <source>
        <dbReference type="ARBA" id="ARBA00023288"/>
    </source>
</evidence>
<organism evidence="9 10">
    <name type="scientific">Anaerorhabdus furcosa</name>
    <dbReference type="NCBI Taxonomy" id="118967"/>
    <lineage>
        <taxon>Bacteria</taxon>
        <taxon>Bacillati</taxon>
        <taxon>Bacillota</taxon>
        <taxon>Erysipelotrichia</taxon>
        <taxon>Erysipelotrichales</taxon>
        <taxon>Erysipelotrichaceae</taxon>
        <taxon>Anaerorhabdus</taxon>
    </lineage>
</organism>
<comment type="similarity">
    <text evidence="2">Belongs to the BMP lipoprotein family.</text>
</comment>
<dbReference type="PANTHER" id="PTHR34296:SF2">
    <property type="entry name" value="ABC TRANSPORTER GUANOSINE-BINDING PROTEIN NUPN"/>
    <property type="match status" value="1"/>
</dbReference>
<comment type="subcellular location">
    <subcellularLocation>
        <location evidence="1">Cell membrane</location>
        <topology evidence="1">Lipid-anchor</topology>
    </subcellularLocation>
</comment>
<evidence type="ECO:0000259" key="8">
    <source>
        <dbReference type="Pfam" id="PF02608"/>
    </source>
</evidence>
<evidence type="ECO:0000256" key="1">
    <source>
        <dbReference type="ARBA" id="ARBA00004193"/>
    </source>
</evidence>
<keyword evidence="3" id="KW-1003">Cell membrane</keyword>
<dbReference type="PROSITE" id="PS51257">
    <property type="entry name" value="PROKAR_LIPOPROTEIN"/>
    <property type="match status" value="1"/>
</dbReference>
<dbReference type="AlphaFoldDB" id="A0A1T4Q2V6"/>
<dbReference type="Gene3D" id="3.40.50.2300">
    <property type="match status" value="2"/>
</dbReference>
<dbReference type="EMBL" id="FUWY01000008">
    <property type="protein sequence ID" value="SJZ98103.1"/>
    <property type="molecule type" value="Genomic_DNA"/>
</dbReference>
<accession>A0A1T4Q2V6</accession>
<evidence type="ECO:0000256" key="3">
    <source>
        <dbReference type="ARBA" id="ARBA00022475"/>
    </source>
</evidence>
<evidence type="ECO:0000256" key="5">
    <source>
        <dbReference type="ARBA" id="ARBA00023136"/>
    </source>
</evidence>
<feature type="domain" description="ABC transporter substrate-binding protein PnrA-like" evidence="8">
    <location>
        <begin position="39"/>
        <end position="338"/>
    </location>
</feature>
<dbReference type="InterPro" id="IPR003760">
    <property type="entry name" value="PnrA-like"/>
</dbReference>
<reference evidence="10" key="1">
    <citation type="submission" date="2017-02" db="EMBL/GenBank/DDBJ databases">
        <authorList>
            <person name="Varghese N."/>
            <person name="Submissions S."/>
        </authorList>
    </citation>
    <scope>NUCLEOTIDE SEQUENCE [LARGE SCALE GENOMIC DNA]</scope>
    <source>
        <strain evidence="10">ATCC 25662</strain>
    </source>
</reference>
<evidence type="ECO:0000313" key="9">
    <source>
        <dbReference type="EMBL" id="SJZ98103.1"/>
    </source>
</evidence>
<feature type="chain" id="PRO_5039099728" evidence="7">
    <location>
        <begin position="22"/>
        <end position="348"/>
    </location>
</feature>
<gene>
    <name evidence="9" type="ORF">SAMN02745191_2288</name>
</gene>
<dbReference type="RefSeq" id="WP_078712674.1">
    <property type="nucleotide sequence ID" value="NZ_FUWY01000008.1"/>
</dbReference>
<name>A0A1T4Q2V6_9FIRM</name>
<dbReference type="SUPFAM" id="SSF53822">
    <property type="entry name" value="Periplasmic binding protein-like I"/>
    <property type="match status" value="1"/>
</dbReference>
<sequence length="348" mass="36179">MKKILTILLSALLVTSLVACSSEAPKTDGGQTGGDKKIVVGFVTDTGGLGDQGYNDAVYSGITKASEELGFEVKMVESKEIGDYANNLRAVFNDGADVAICAGASFADAVVQVANEYPDKTILAFDAEVDGVANVVSSMFKEEEAAFVLGAFAGLVTKTGTVGYIAGVESPLQERAKNGFEAGFMTTNPTGKVIGIYAGTYNDVGKGKEIANTLYTQGADYVASFAGACNLGVFQAATDAGEGKYALGAALGQFDKNPEKIIASQVKTVDLSVYNALSEFISGKSSAGITTRGINEGGVDIMYNPNTELVNTVASDEILAQVDAIRTQVINGEIKVPLTKEDLAAFNK</sequence>
<protein>
    <submittedName>
        <fullName evidence="9">Basic membrane protein A</fullName>
    </submittedName>
</protein>
<keyword evidence="6" id="KW-0449">Lipoprotein</keyword>
<evidence type="ECO:0000256" key="7">
    <source>
        <dbReference type="SAM" id="SignalP"/>
    </source>
</evidence>
<dbReference type="CDD" id="cd06354">
    <property type="entry name" value="PBP1_PrnA-like"/>
    <property type="match status" value="1"/>
</dbReference>
<dbReference type="InterPro" id="IPR028082">
    <property type="entry name" value="Peripla_BP_I"/>
</dbReference>
<keyword evidence="5" id="KW-0472">Membrane</keyword>
<proteinExistence type="inferred from homology"/>
<dbReference type="STRING" id="118967.SAMN02745191_2288"/>
<dbReference type="InterPro" id="IPR050957">
    <property type="entry name" value="BMP_lipoprotein"/>
</dbReference>
<dbReference type="OrthoDB" id="9769871at2"/>
<dbReference type="GO" id="GO:0005886">
    <property type="term" value="C:plasma membrane"/>
    <property type="evidence" value="ECO:0007669"/>
    <property type="project" value="UniProtKB-SubCell"/>
</dbReference>
<keyword evidence="4 7" id="KW-0732">Signal</keyword>
<dbReference type="PANTHER" id="PTHR34296">
    <property type="entry name" value="TRANSCRIPTIONAL ACTIVATOR PROTEIN MED"/>
    <property type="match status" value="1"/>
</dbReference>
<feature type="signal peptide" evidence="7">
    <location>
        <begin position="1"/>
        <end position="21"/>
    </location>
</feature>
<evidence type="ECO:0000256" key="2">
    <source>
        <dbReference type="ARBA" id="ARBA00008610"/>
    </source>
</evidence>